<reference evidence="6" key="1">
    <citation type="journal article" date="2005" name="Nature">
        <title>The map-based sequence of the rice genome.</title>
        <authorList>
            <consortium name="International rice genome sequencing project (IRGSP)"/>
            <person name="Matsumoto T."/>
            <person name="Wu J."/>
            <person name="Kanamori H."/>
            <person name="Katayose Y."/>
            <person name="Fujisawa M."/>
            <person name="Namiki N."/>
            <person name="Mizuno H."/>
            <person name="Yamamoto K."/>
            <person name="Antonio B.A."/>
            <person name="Baba T."/>
            <person name="Sakata K."/>
            <person name="Nagamura Y."/>
            <person name="Aoki H."/>
            <person name="Arikawa K."/>
            <person name="Arita K."/>
            <person name="Bito T."/>
            <person name="Chiden Y."/>
            <person name="Fujitsuka N."/>
            <person name="Fukunaka R."/>
            <person name="Hamada M."/>
            <person name="Harada C."/>
            <person name="Hayashi A."/>
            <person name="Hijishita S."/>
            <person name="Honda M."/>
            <person name="Hosokawa S."/>
            <person name="Ichikawa Y."/>
            <person name="Idonuma A."/>
            <person name="Iijima M."/>
            <person name="Ikeda M."/>
            <person name="Ikeno M."/>
            <person name="Ito K."/>
            <person name="Ito S."/>
            <person name="Ito T."/>
            <person name="Ito Y."/>
            <person name="Ito Y."/>
            <person name="Iwabuchi A."/>
            <person name="Kamiya K."/>
            <person name="Karasawa W."/>
            <person name="Kurita K."/>
            <person name="Katagiri S."/>
            <person name="Kikuta A."/>
            <person name="Kobayashi H."/>
            <person name="Kobayashi N."/>
            <person name="Machita K."/>
            <person name="Maehara T."/>
            <person name="Masukawa M."/>
            <person name="Mizubayashi T."/>
            <person name="Mukai Y."/>
            <person name="Nagasaki H."/>
            <person name="Nagata Y."/>
            <person name="Naito S."/>
            <person name="Nakashima M."/>
            <person name="Nakama Y."/>
            <person name="Nakamichi Y."/>
            <person name="Nakamura M."/>
            <person name="Meguro A."/>
            <person name="Negishi M."/>
            <person name="Ohta I."/>
            <person name="Ohta T."/>
            <person name="Okamoto M."/>
            <person name="Ono N."/>
            <person name="Saji S."/>
            <person name="Sakaguchi M."/>
            <person name="Sakai K."/>
            <person name="Shibata M."/>
            <person name="Shimokawa T."/>
            <person name="Song J."/>
            <person name="Takazaki Y."/>
            <person name="Terasawa K."/>
            <person name="Tsugane M."/>
            <person name="Tsuji K."/>
            <person name="Ueda S."/>
            <person name="Waki K."/>
            <person name="Yamagata H."/>
            <person name="Yamamoto M."/>
            <person name="Yamamoto S."/>
            <person name="Yamane H."/>
            <person name="Yoshiki S."/>
            <person name="Yoshihara R."/>
            <person name="Yukawa K."/>
            <person name="Zhong H."/>
            <person name="Yano M."/>
            <person name="Yuan Q."/>
            <person name="Ouyang S."/>
            <person name="Liu J."/>
            <person name="Jones K.M."/>
            <person name="Gansberger K."/>
            <person name="Moffat K."/>
            <person name="Hill J."/>
            <person name="Bera J."/>
            <person name="Fadrosh D."/>
            <person name="Jin S."/>
            <person name="Johri S."/>
            <person name="Kim M."/>
            <person name="Overton L."/>
            <person name="Reardon M."/>
            <person name="Tsitrin T."/>
            <person name="Vuong H."/>
            <person name="Weaver B."/>
            <person name="Ciecko A."/>
            <person name="Tallon L."/>
            <person name="Jackson J."/>
            <person name="Pai G."/>
            <person name="Aken S.V."/>
            <person name="Utterback T."/>
            <person name="Reidmuller S."/>
            <person name="Feldblyum T."/>
            <person name="Hsiao J."/>
            <person name="Zismann V."/>
            <person name="Iobst S."/>
            <person name="de Vazeille A.R."/>
            <person name="Buell C.R."/>
            <person name="Ying K."/>
            <person name="Li Y."/>
            <person name="Lu T."/>
            <person name="Huang Y."/>
            <person name="Zhao Q."/>
            <person name="Feng Q."/>
            <person name="Zhang L."/>
            <person name="Zhu J."/>
            <person name="Weng Q."/>
            <person name="Mu J."/>
            <person name="Lu Y."/>
            <person name="Fan D."/>
            <person name="Liu Y."/>
            <person name="Guan J."/>
            <person name="Zhang Y."/>
            <person name="Yu S."/>
            <person name="Liu X."/>
            <person name="Zhang Y."/>
            <person name="Hong G."/>
            <person name="Han B."/>
            <person name="Choisne N."/>
            <person name="Demange N."/>
            <person name="Orjeda G."/>
            <person name="Samain S."/>
            <person name="Cattolico L."/>
            <person name="Pelletier E."/>
            <person name="Couloux A."/>
            <person name="Segurens B."/>
            <person name="Wincker P."/>
            <person name="D'Hont A."/>
            <person name="Scarpelli C."/>
            <person name="Weissenbach J."/>
            <person name="Salanoubat M."/>
            <person name="Quetier F."/>
            <person name="Yu Y."/>
            <person name="Kim H.R."/>
            <person name="Rambo T."/>
            <person name="Currie J."/>
            <person name="Collura K."/>
            <person name="Luo M."/>
            <person name="Yang T."/>
            <person name="Ammiraju J.S.S."/>
            <person name="Engler F."/>
            <person name="Soderlund C."/>
            <person name="Wing R.A."/>
            <person name="Palmer L.E."/>
            <person name="de la Bastide M."/>
            <person name="Spiegel L."/>
            <person name="Nascimento L."/>
            <person name="Zutavern T."/>
            <person name="O'Shaughnessy A."/>
            <person name="Dike S."/>
            <person name="Dedhia N."/>
            <person name="Preston R."/>
            <person name="Balija V."/>
            <person name="McCombie W.R."/>
            <person name="Chow T."/>
            <person name="Chen H."/>
            <person name="Chung M."/>
            <person name="Chen C."/>
            <person name="Shaw J."/>
            <person name="Wu H."/>
            <person name="Hsiao K."/>
            <person name="Chao Y."/>
            <person name="Chu M."/>
            <person name="Cheng C."/>
            <person name="Hour A."/>
            <person name="Lee P."/>
            <person name="Lin S."/>
            <person name="Lin Y."/>
            <person name="Liou J."/>
            <person name="Liu S."/>
            <person name="Hsing Y."/>
            <person name="Raghuvanshi S."/>
            <person name="Mohanty A."/>
            <person name="Bharti A.K."/>
            <person name="Gaur A."/>
            <person name="Gupta V."/>
            <person name="Kumar D."/>
            <person name="Ravi V."/>
            <person name="Vij S."/>
            <person name="Kapur A."/>
            <person name="Khurana P."/>
            <person name="Khurana P."/>
            <person name="Khurana J.P."/>
            <person name="Tyagi A.K."/>
            <person name="Gaikwad K."/>
            <person name="Singh A."/>
            <person name="Dalal V."/>
            <person name="Srivastava S."/>
            <person name="Dixit A."/>
            <person name="Pal A.K."/>
            <person name="Ghazi I.A."/>
            <person name="Yadav M."/>
            <person name="Pandit A."/>
            <person name="Bhargava A."/>
            <person name="Sureshbabu K."/>
            <person name="Batra K."/>
            <person name="Sharma T.R."/>
            <person name="Mohapatra T."/>
            <person name="Singh N.K."/>
            <person name="Messing J."/>
            <person name="Nelson A.B."/>
            <person name="Fuks G."/>
            <person name="Kavchok S."/>
            <person name="Keizer G."/>
            <person name="Linton E."/>
            <person name="Llaca V."/>
            <person name="Song R."/>
            <person name="Tanyolac B."/>
            <person name="Young S."/>
            <person name="Ho-Il K."/>
            <person name="Hahn J.H."/>
            <person name="Sangsakoo G."/>
            <person name="Vanavichit A."/>
            <person name="de Mattos Luiz.A.T."/>
            <person name="Zimmer P.D."/>
            <person name="Malone G."/>
            <person name="Dellagostin O."/>
            <person name="de Oliveira A.C."/>
            <person name="Bevan M."/>
            <person name="Bancroft I."/>
            <person name="Minx P."/>
            <person name="Cordum H."/>
            <person name="Wilson R."/>
            <person name="Cheng Z."/>
            <person name="Jin W."/>
            <person name="Jiang J."/>
            <person name="Leong S.A."/>
            <person name="Iwama H."/>
            <person name="Gojobori T."/>
            <person name="Itoh T."/>
            <person name="Niimura Y."/>
            <person name="Fujii Y."/>
            <person name="Habara T."/>
            <person name="Sakai H."/>
            <person name="Sato Y."/>
            <person name="Wilson G."/>
            <person name="Kumar K."/>
            <person name="McCouch S."/>
            <person name="Juretic N."/>
            <person name="Hoen D."/>
            <person name="Wright S."/>
            <person name="Bruskiewich R."/>
            <person name="Bureau T."/>
            <person name="Miyao A."/>
            <person name="Hirochika H."/>
            <person name="Nishikawa T."/>
            <person name="Kadowaki K."/>
            <person name="Sugiura M."/>
            <person name="Burr B."/>
            <person name="Sasaki T."/>
        </authorList>
    </citation>
    <scope>NUCLEOTIDE SEQUENCE [LARGE SCALE GENOMIC DNA]</scope>
    <source>
        <strain evidence="6">cv. Nipponbare</strain>
    </source>
</reference>
<dbReference type="GO" id="GO:0005634">
    <property type="term" value="C:nucleus"/>
    <property type="evidence" value="ECO:0007669"/>
    <property type="project" value="UniProtKB-SubCell"/>
</dbReference>
<keyword evidence="2" id="KW-0862">Zinc</keyword>
<feature type="compositionally biased region" description="Basic and acidic residues" evidence="3">
    <location>
        <begin position="332"/>
        <end position="345"/>
    </location>
</feature>
<keyword evidence="2" id="KW-0479">Metal-binding</keyword>
<dbReference type="Proteomes" id="UP000059680">
    <property type="component" value="Chromosome 12"/>
</dbReference>
<sequence length="354" mass="41432">MAIAVGRAFPETIHRLCRWHIIDGHSDHLNTIFMRHKDIETEMMTYTPIEFEYAWKEFIDKFGLHDSTELRDLYDIRHRWVPAFFKEDYCGHMTSTQRSESFNRLVKSSFVDHQTALHRFARRILEVVLSRKEKEAAETRACQDVPNVKTAWPFAEQLSRVYTRAVFKVFENTLDESVHFRIEQYGVDQTQWIISHSKRSEKHDWCQRQFKVTADVVNGQFICECMQWEHTGLFCPHLLRAFVHVQVEKIPHTYVLRRYSREAKSDVNFDRRDRPIAGLDGVKLSNRTKVLSLDAQQLVKWGRRSSVAFERATSVMKGLRNQLEEIPADVHGLDADDGVSEHEVEVGDGARPSI</sequence>
<keyword evidence="1 2" id="KW-0863">Zinc-finger</keyword>
<evidence type="ECO:0000313" key="5">
    <source>
        <dbReference type="EMBL" id="BAT16757.1"/>
    </source>
</evidence>
<protein>
    <recommendedName>
        <fullName evidence="2">Protein FAR1-RELATED SEQUENCE</fullName>
    </recommendedName>
</protein>
<dbReference type="PANTHER" id="PTHR31669">
    <property type="entry name" value="PROTEIN FAR1-RELATED SEQUENCE 10-RELATED"/>
    <property type="match status" value="1"/>
</dbReference>
<dbReference type="FunCoup" id="A0A0P0Y9G6">
    <property type="interactions" value="118"/>
</dbReference>
<feature type="region of interest" description="Disordered" evidence="3">
    <location>
        <begin position="332"/>
        <end position="354"/>
    </location>
</feature>
<comment type="subcellular location">
    <subcellularLocation>
        <location evidence="2">Nucleus</location>
    </subcellularLocation>
</comment>
<reference evidence="5 6" key="3">
    <citation type="journal article" date="2013" name="Rice">
        <title>Improvement of the Oryza sativa Nipponbare reference genome using next generation sequence and optical map data.</title>
        <authorList>
            <person name="Kawahara Y."/>
            <person name="de la Bastide M."/>
            <person name="Hamilton J.P."/>
            <person name="Kanamori H."/>
            <person name="McCombie W.R."/>
            <person name="Ouyang S."/>
            <person name="Schwartz D.C."/>
            <person name="Tanaka T."/>
            <person name="Wu J."/>
            <person name="Zhou S."/>
            <person name="Childs K.L."/>
            <person name="Davidson R.M."/>
            <person name="Lin H."/>
            <person name="Quesada-Ocampo L."/>
            <person name="Vaillancourt B."/>
            <person name="Sakai H."/>
            <person name="Lee S.S."/>
            <person name="Kim J."/>
            <person name="Numa H."/>
            <person name="Itoh T."/>
            <person name="Buell C.R."/>
            <person name="Matsumoto T."/>
        </authorList>
    </citation>
    <scope>NUCLEOTIDE SEQUENCE [LARGE SCALE GENOMIC DNA]</scope>
    <source>
        <strain evidence="6">cv. Nipponbare</strain>
    </source>
</reference>
<evidence type="ECO:0000313" key="6">
    <source>
        <dbReference type="Proteomes" id="UP000059680"/>
    </source>
</evidence>
<dbReference type="InterPro" id="IPR031052">
    <property type="entry name" value="FHY3/FAR1"/>
</dbReference>
<comment type="similarity">
    <text evidence="2">Belongs to the FHY3/FAR1 family.</text>
</comment>
<dbReference type="STRING" id="39947.A0A0P0Y9G6"/>
<reference evidence="5 6" key="2">
    <citation type="journal article" date="2013" name="Plant Cell Physiol.">
        <title>Rice Annotation Project Database (RAP-DB): an integrative and interactive database for rice genomics.</title>
        <authorList>
            <person name="Sakai H."/>
            <person name="Lee S.S."/>
            <person name="Tanaka T."/>
            <person name="Numa H."/>
            <person name="Kim J."/>
            <person name="Kawahara Y."/>
            <person name="Wakimoto H."/>
            <person name="Yang C.C."/>
            <person name="Iwamoto M."/>
            <person name="Abe T."/>
            <person name="Yamada Y."/>
            <person name="Muto A."/>
            <person name="Inokuchi H."/>
            <person name="Ikemura T."/>
            <person name="Matsumoto T."/>
            <person name="Sasaki T."/>
            <person name="Itoh T."/>
        </authorList>
    </citation>
    <scope>NUCLEOTIDE SEQUENCE [LARGE SCALE GENOMIC DNA]</scope>
    <source>
        <strain evidence="6">cv. Nipponbare</strain>
    </source>
</reference>
<evidence type="ECO:0000256" key="2">
    <source>
        <dbReference type="RuleBase" id="RU367018"/>
    </source>
</evidence>
<dbReference type="GO" id="GO:0006355">
    <property type="term" value="P:regulation of DNA-templated transcription"/>
    <property type="evidence" value="ECO:0007669"/>
    <property type="project" value="UniProtKB-UniRule"/>
</dbReference>
<accession>A0A0P0Y9G6</accession>
<organism evidence="5 6">
    <name type="scientific">Oryza sativa subsp. japonica</name>
    <name type="common">Rice</name>
    <dbReference type="NCBI Taxonomy" id="39947"/>
    <lineage>
        <taxon>Eukaryota</taxon>
        <taxon>Viridiplantae</taxon>
        <taxon>Streptophyta</taxon>
        <taxon>Embryophyta</taxon>
        <taxon>Tracheophyta</taxon>
        <taxon>Spermatophyta</taxon>
        <taxon>Magnoliopsida</taxon>
        <taxon>Liliopsida</taxon>
        <taxon>Poales</taxon>
        <taxon>Poaceae</taxon>
        <taxon>BOP clade</taxon>
        <taxon>Oryzoideae</taxon>
        <taxon>Oryzeae</taxon>
        <taxon>Oryzinae</taxon>
        <taxon>Oryza</taxon>
        <taxon>Oryza sativa</taxon>
    </lineage>
</organism>
<name>A0A0P0Y9G6_ORYSJ</name>
<keyword evidence="6" id="KW-1185">Reference proteome</keyword>
<evidence type="ECO:0000259" key="4">
    <source>
        <dbReference type="PROSITE" id="PS50966"/>
    </source>
</evidence>
<dbReference type="PROSITE" id="PS50966">
    <property type="entry name" value="ZF_SWIM"/>
    <property type="match status" value="1"/>
</dbReference>
<proteinExistence type="inferred from homology"/>
<dbReference type="InterPro" id="IPR007527">
    <property type="entry name" value="Znf_SWIM"/>
</dbReference>
<dbReference type="GO" id="GO:0008270">
    <property type="term" value="F:zinc ion binding"/>
    <property type="evidence" value="ECO:0007669"/>
    <property type="project" value="UniProtKB-UniRule"/>
</dbReference>
<keyword evidence="2" id="KW-0539">Nucleus</keyword>
<comment type="function">
    <text evidence="2">Putative transcription activator involved in regulating light control of development.</text>
</comment>
<gene>
    <name evidence="5" type="ordered locus">Os12g0287550</name>
    <name evidence="5" type="ORF">OSNPB_120287550</name>
</gene>
<dbReference type="SMR" id="A0A0P0Y9G6"/>
<dbReference type="PaxDb" id="39947-A0A0P0Y9G6"/>
<feature type="domain" description="SWIM-type" evidence="4">
    <location>
        <begin position="210"/>
        <end position="246"/>
    </location>
</feature>
<evidence type="ECO:0000256" key="1">
    <source>
        <dbReference type="PROSITE-ProRule" id="PRU00325"/>
    </source>
</evidence>
<evidence type="ECO:0000256" key="3">
    <source>
        <dbReference type="SAM" id="MobiDB-lite"/>
    </source>
</evidence>
<dbReference type="AlphaFoldDB" id="A0A0P0Y9G6"/>
<dbReference type="PANTHER" id="PTHR31669:SF217">
    <property type="entry name" value="PROTEIN FAR1-RELATED SEQUENCE"/>
    <property type="match status" value="1"/>
</dbReference>
<dbReference type="EMBL" id="AP014968">
    <property type="protein sequence ID" value="BAT16757.1"/>
    <property type="molecule type" value="Genomic_DNA"/>
</dbReference>
<dbReference type="InParanoid" id="A0A0P0Y9G6"/>